<feature type="domain" description="PucR C-terminal helix-turn-helix" evidence="1">
    <location>
        <begin position="334"/>
        <end position="392"/>
    </location>
</feature>
<dbReference type="AlphaFoldDB" id="A0A365GZ47"/>
<dbReference type="Proteomes" id="UP000251891">
    <property type="component" value="Unassembled WGS sequence"/>
</dbReference>
<dbReference type="PANTHER" id="PTHR33744:SF1">
    <property type="entry name" value="DNA-BINDING TRANSCRIPTIONAL ACTIVATOR ADER"/>
    <property type="match status" value="1"/>
</dbReference>
<reference evidence="3 4" key="1">
    <citation type="submission" date="2018-06" db="EMBL/GenBank/DDBJ databases">
        <title>Actinomadura craniellae sp. nov. isolated from marine sponge Craniella sp.</title>
        <authorList>
            <person name="Li L."/>
            <person name="Xu Q.H."/>
            <person name="Lin H.W."/>
            <person name="Lu Y.H."/>
        </authorList>
    </citation>
    <scope>NUCLEOTIDE SEQUENCE [LARGE SCALE GENOMIC DNA]</scope>
    <source>
        <strain evidence="3 4">LHW63021</strain>
    </source>
</reference>
<protein>
    <submittedName>
        <fullName evidence="3">PucR family transcriptional regulator</fullName>
    </submittedName>
</protein>
<dbReference type="OrthoDB" id="3196285at2"/>
<dbReference type="InterPro" id="IPR042070">
    <property type="entry name" value="PucR_C-HTH_sf"/>
</dbReference>
<dbReference type="Gene3D" id="1.10.10.2840">
    <property type="entry name" value="PucR C-terminal helix-turn-helix domain"/>
    <property type="match status" value="1"/>
</dbReference>
<keyword evidence="4" id="KW-1185">Reference proteome</keyword>
<evidence type="ECO:0000313" key="3">
    <source>
        <dbReference type="EMBL" id="RAY12115.1"/>
    </source>
</evidence>
<dbReference type="InterPro" id="IPR025736">
    <property type="entry name" value="PucR_C-HTH_dom"/>
</dbReference>
<evidence type="ECO:0000259" key="2">
    <source>
        <dbReference type="Pfam" id="PF14361"/>
    </source>
</evidence>
<dbReference type="Pfam" id="PF13556">
    <property type="entry name" value="HTH_30"/>
    <property type="match status" value="1"/>
</dbReference>
<evidence type="ECO:0000313" key="4">
    <source>
        <dbReference type="Proteomes" id="UP000251891"/>
    </source>
</evidence>
<dbReference type="InterPro" id="IPR051448">
    <property type="entry name" value="CdaR-like_regulators"/>
</dbReference>
<sequence length="400" mass="43970">MPVGIDISPEAPAALMRALSGRLRDQVPELTDKLVADVLANDPSHVGFVPKDEFWQSVHDSLAAAIDQMTGRPRKERPDLSLAERIGRRRAEQGLPLESLLRCYRLGGRIFWEAMIDVVTEDDPDALPILLRYASTVWHTTEQQSTVVAEAYRRTESELLRRSTERVQALLDALLEGRGADGGLAGAAAAALDLPERGRYAVLVLRGSHRDPALVRPQELGGLRFAWRLRAESEVAVISLGEMDLDDAVRIVTPLLRGSAGISPEVEGLAALGRARWFAEVALGTCPPGEAQVVRLDRRLPAALVVAQPDLAHHLGEEVLGPLDDLDAVDREILLETLATWLDSEGSATRTAGRLYCHRNTVFNRLRRLEQLTSRSLHRPRDVVELSLALDAIRLVDGKV</sequence>
<comment type="caution">
    <text evidence="3">The sequence shown here is derived from an EMBL/GenBank/DDBJ whole genome shotgun (WGS) entry which is preliminary data.</text>
</comment>
<name>A0A365GZ47_9ACTN</name>
<dbReference type="PANTHER" id="PTHR33744">
    <property type="entry name" value="CARBOHYDRATE DIACID REGULATOR"/>
    <property type="match status" value="1"/>
</dbReference>
<organism evidence="3 4">
    <name type="scientific">Actinomadura craniellae</name>
    <dbReference type="NCBI Taxonomy" id="2231787"/>
    <lineage>
        <taxon>Bacteria</taxon>
        <taxon>Bacillati</taxon>
        <taxon>Actinomycetota</taxon>
        <taxon>Actinomycetes</taxon>
        <taxon>Streptosporangiales</taxon>
        <taxon>Thermomonosporaceae</taxon>
        <taxon>Actinomadura</taxon>
    </lineage>
</organism>
<evidence type="ECO:0000259" key="1">
    <source>
        <dbReference type="Pfam" id="PF13556"/>
    </source>
</evidence>
<dbReference type="Pfam" id="PF14361">
    <property type="entry name" value="RsbRD_N"/>
    <property type="match status" value="1"/>
</dbReference>
<feature type="domain" description="RsbT co-antagonist protein RsbRD N-terminal" evidence="2">
    <location>
        <begin position="28"/>
        <end position="166"/>
    </location>
</feature>
<accession>A0A365GZ47</accession>
<proteinExistence type="predicted"/>
<dbReference type="RefSeq" id="WP_111870983.1">
    <property type="nucleotide sequence ID" value="NZ_QLYX01000015.1"/>
</dbReference>
<dbReference type="EMBL" id="QLYX01000015">
    <property type="protein sequence ID" value="RAY12115.1"/>
    <property type="molecule type" value="Genomic_DNA"/>
</dbReference>
<dbReference type="InterPro" id="IPR025751">
    <property type="entry name" value="RsbRD_N_dom"/>
</dbReference>
<gene>
    <name evidence="3" type="ORF">DPM19_27695</name>
</gene>